<sequence>MLPTPAMYEYDVIEAESSDGFDTDSAYAGSSAGSLTETLASSIARGVEEHGRTYAAYGNEGKSDLYIDTPLARWLIMMADNYPSAEVLGLDIAPVQPHCHIKPGGYIELQCVYPKLCCDDGSCPPESGLMTYSRHALEAASILGVPLDACIEYASYLTAAGFEDVTERRFKMPNSPWAKEKRLKLIGAFEMHNLLRGISGMSLRMFNKAYGWSRDQIELFLVQVRKDIANMRYHSYYEFVIVYGRKPGATTTENPTPSQTEL</sequence>
<gene>
    <name evidence="1" type="ORF">BP5553_03187</name>
</gene>
<keyword evidence="1" id="KW-0808">Transferase</keyword>
<accession>A0A370TTJ3</accession>
<dbReference type="AlphaFoldDB" id="A0A370TTJ3"/>
<dbReference type="SUPFAM" id="SSF53335">
    <property type="entry name" value="S-adenosyl-L-methionine-dependent methyltransferases"/>
    <property type="match status" value="1"/>
</dbReference>
<dbReference type="GO" id="GO:0032259">
    <property type="term" value="P:methylation"/>
    <property type="evidence" value="ECO:0007669"/>
    <property type="project" value="UniProtKB-KW"/>
</dbReference>
<dbReference type="EMBL" id="NPIC01000002">
    <property type="protein sequence ID" value="RDL38847.1"/>
    <property type="molecule type" value="Genomic_DNA"/>
</dbReference>
<dbReference type="GeneID" id="43596036"/>
<dbReference type="Proteomes" id="UP000254866">
    <property type="component" value="Unassembled WGS sequence"/>
</dbReference>
<evidence type="ECO:0000313" key="2">
    <source>
        <dbReference type="Proteomes" id="UP000254866"/>
    </source>
</evidence>
<dbReference type="InterPro" id="IPR029063">
    <property type="entry name" value="SAM-dependent_MTases_sf"/>
</dbReference>
<evidence type="ECO:0000313" key="1">
    <source>
        <dbReference type="EMBL" id="RDL38847.1"/>
    </source>
</evidence>
<dbReference type="RefSeq" id="XP_031871503.1">
    <property type="nucleotide sequence ID" value="XM_032011810.1"/>
</dbReference>
<reference evidence="1 2" key="1">
    <citation type="journal article" date="2018" name="IMA Fungus">
        <title>IMA Genome-F 9: Draft genome sequence of Annulohypoxylon stygium, Aspergillus mulundensis, Berkeleyomyces basicola (syn. Thielaviopsis basicola), Ceratocystis smalleyi, two Cercospora beticola strains, Coleophoma cylindrospora, Fusarium fracticaudum, Phialophora cf. hyalina, and Morchella septimelata.</title>
        <authorList>
            <person name="Wingfield B.D."/>
            <person name="Bills G.F."/>
            <person name="Dong Y."/>
            <person name="Huang W."/>
            <person name="Nel W.J."/>
            <person name="Swalarsk-Parry B.S."/>
            <person name="Vaghefi N."/>
            <person name="Wilken P.M."/>
            <person name="An Z."/>
            <person name="de Beer Z.W."/>
            <person name="De Vos L."/>
            <person name="Chen L."/>
            <person name="Duong T.A."/>
            <person name="Gao Y."/>
            <person name="Hammerbacher A."/>
            <person name="Kikkert J.R."/>
            <person name="Li Y."/>
            <person name="Li H."/>
            <person name="Li K."/>
            <person name="Li Q."/>
            <person name="Liu X."/>
            <person name="Ma X."/>
            <person name="Naidoo K."/>
            <person name="Pethybridge S.J."/>
            <person name="Sun J."/>
            <person name="Steenkamp E.T."/>
            <person name="van der Nest M.A."/>
            <person name="van Wyk S."/>
            <person name="Wingfield M.J."/>
            <person name="Xiong C."/>
            <person name="Yue Q."/>
            <person name="Zhang X."/>
        </authorList>
    </citation>
    <scope>NUCLEOTIDE SEQUENCE [LARGE SCALE GENOMIC DNA]</scope>
    <source>
        <strain evidence="1 2">BP 5553</strain>
    </source>
</reference>
<organism evidence="1 2">
    <name type="scientific">Venustampulla echinocandica</name>
    <dbReference type="NCBI Taxonomy" id="2656787"/>
    <lineage>
        <taxon>Eukaryota</taxon>
        <taxon>Fungi</taxon>
        <taxon>Dikarya</taxon>
        <taxon>Ascomycota</taxon>
        <taxon>Pezizomycotina</taxon>
        <taxon>Leotiomycetes</taxon>
        <taxon>Helotiales</taxon>
        <taxon>Pleuroascaceae</taxon>
        <taxon>Venustampulla</taxon>
    </lineage>
</organism>
<protein>
    <submittedName>
        <fullName evidence="1">S-adenosyl-L-methionine-dependent methyltransferase</fullName>
    </submittedName>
</protein>
<dbReference type="GO" id="GO:0008168">
    <property type="term" value="F:methyltransferase activity"/>
    <property type="evidence" value="ECO:0007669"/>
    <property type="project" value="UniProtKB-KW"/>
</dbReference>
<name>A0A370TTJ3_9HELO</name>
<dbReference type="STRING" id="2656787.A0A370TTJ3"/>
<proteinExistence type="predicted"/>
<keyword evidence="2" id="KW-1185">Reference proteome</keyword>
<keyword evidence="1" id="KW-0489">Methyltransferase</keyword>
<dbReference type="OrthoDB" id="2013972at2759"/>
<comment type="caution">
    <text evidence="1">The sequence shown here is derived from an EMBL/GenBank/DDBJ whole genome shotgun (WGS) entry which is preliminary data.</text>
</comment>